<dbReference type="EMBL" id="QGMK01003329">
    <property type="protein sequence ID" value="TVY53198.1"/>
    <property type="molecule type" value="Genomic_DNA"/>
</dbReference>
<name>A0A8T9BR11_9HELO</name>
<dbReference type="PANTHER" id="PTHR11439:SF483">
    <property type="entry name" value="PEPTIDE SYNTHASE GLIP-LIKE, PUTATIVE (AFU_ORTHOLOGUE AFUA_3G12920)-RELATED"/>
    <property type="match status" value="1"/>
</dbReference>
<comment type="caution">
    <text evidence="1">The sequence shown here is derived from an EMBL/GenBank/DDBJ whole genome shotgun (WGS) entry which is preliminary data.</text>
</comment>
<sequence>MSGKYDKLELSTNSEERTDLCTRPDIAFYIGRLSQNLQDLSERHASRIKELRRYIRSTIKQKIRYSPLKGHKISNRDLDPRSLLTLYSDSDWANIKGRKSISGHVAMLYGGPVAFGSRKQKSISISSTESEYIGMSSCCKQGQ</sequence>
<dbReference type="OrthoDB" id="3799035at2759"/>
<keyword evidence="2" id="KW-1185">Reference proteome</keyword>
<evidence type="ECO:0000313" key="2">
    <source>
        <dbReference type="Proteomes" id="UP000469558"/>
    </source>
</evidence>
<accession>A0A8T9BR11</accession>
<proteinExistence type="predicted"/>
<gene>
    <name evidence="1" type="primary">POLX_0</name>
    <name evidence="1" type="ORF">LSUE1_G008763</name>
</gene>
<protein>
    <submittedName>
        <fullName evidence="1">Retrovirus-related Pol polyprotein from transposon TNT 1-94</fullName>
    </submittedName>
</protein>
<evidence type="ECO:0000313" key="1">
    <source>
        <dbReference type="EMBL" id="TVY53198.1"/>
    </source>
</evidence>
<organism evidence="1 2">
    <name type="scientific">Lachnellula suecica</name>
    <dbReference type="NCBI Taxonomy" id="602035"/>
    <lineage>
        <taxon>Eukaryota</taxon>
        <taxon>Fungi</taxon>
        <taxon>Dikarya</taxon>
        <taxon>Ascomycota</taxon>
        <taxon>Pezizomycotina</taxon>
        <taxon>Leotiomycetes</taxon>
        <taxon>Helotiales</taxon>
        <taxon>Lachnaceae</taxon>
        <taxon>Lachnellula</taxon>
    </lineage>
</organism>
<reference evidence="1 2" key="1">
    <citation type="submission" date="2018-05" db="EMBL/GenBank/DDBJ databases">
        <title>Genome sequencing and assembly of the regulated plant pathogen Lachnellula willkommii and related sister species for the development of diagnostic species identification markers.</title>
        <authorList>
            <person name="Giroux E."/>
            <person name="Bilodeau G."/>
        </authorList>
    </citation>
    <scope>NUCLEOTIDE SEQUENCE [LARGE SCALE GENOMIC DNA]</scope>
    <source>
        <strain evidence="1 2">CBS 268.59</strain>
    </source>
</reference>
<dbReference type="PANTHER" id="PTHR11439">
    <property type="entry name" value="GAG-POL-RELATED RETROTRANSPOSON"/>
    <property type="match status" value="1"/>
</dbReference>
<dbReference type="AlphaFoldDB" id="A0A8T9BR11"/>
<dbReference type="Proteomes" id="UP000469558">
    <property type="component" value="Unassembled WGS sequence"/>
</dbReference>